<dbReference type="PANTHER" id="PTHR31001:SF40">
    <property type="entry name" value="ZN(II)2CYS6 TRANSCRIPTION FACTOR (EUROFUNG)"/>
    <property type="match status" value="1"/>
</dbReference>
<sequence length="672" mass="76486">MPESEPTMTSRQAACEVCRKAKLACDHKRPACTRCLNTDKGDLCSYRDSPFKRKQPRFPPASRIETRRTRSSRPELAAFPSVPCGKPTHQPYPNPGFMGFSSHTTIFNHIAINEDAVESAGSPIQIHEGSDLEEDDLIPRGGLLMLKILAKCDLDAMRDLVQFWLAKEVNLALAGPFVRRCADSVVHFAKHTRAMPTESERDALARVLFHNSAQPLDSSRGFHVDNYIDQFTEDNTRWETLGLFFIAFARATFDISFFPALYRDTSQQIRVRKLASKFSDSCVDLCMSLGRLNDLQLVLQYENFILHSFVDGLHSYEYWKRLGNVISCLYALGYDQQIESSLDTPEFVAELRRTAFARIYSADKNVALFLGRPPRISKRVCNFQFPMNPKQTNPRWVPDPTSPCYEWDQESRIGYRAETRWSALCAFQKEELIELLFNKEVADFGTRLSMIKEREAAHWEALPSSFRYEGSLKDYTQSPFERDFVASIRLNHLHVLFLLRLLHLDRLAEPDEAIVEIAKEITNLIVEVILFREQLAFSGTSLIWKITCYGLPAIGILLMSLIRPHRTGTNSWAAQTHTLRNLSVFVAEIELGTIVRAGEPNYKLLIKATRIIRGFLDSPSPGEDQLYDKLGHPSSVLGSAEFDPHIGIDTLDFELGFWQDIADLTSFRDVVP</sequence>
<dbReference type="SMART" id="SM00066">
    <property type="entry name" value="GAL4"/>
    <property type="match status" value="1"/>
</dbReference>
<gene>
    <name evidence="5" type="ORF">CLO192961_LOCUS252106</name>
</gene>
<dbReference type="CDD" id="cd12148">
    <property type="entry name" value="fungal_TF_MHR"/>
    <property type="match status" value="1"/>
</dbReference>
<dbReference type="CDD" id="cd00067">
    <property type="entry name" value="GAL4"/>
    <property type="match status" value="1"/>
</dbReference>
<dbReference type="EMBL" id="CABFNS010000798">
    <property type="protein sequence ID" value="VUC29055.1"/>
    <property type="molecule type" value="Genomic_DNA"/>
</dbReference>
<evidence type="ECO:0000259" key="4">
    <source>
        <dbReference type="PROSITE" id="PS50048"/>
    </source>
</evidence>
<dbReference type="PANTHER" id="PTHR31001">
    <property type="entry name" value="UNCHARACTERIZED TRANSCRIPTIONAL REGULATORY PROTEIN"/>
    <property type="match status" value="1"/>
</dbReference>
<dbReference type="Proteomes" id="UP000766486">
    <property type="component" value="Unassembled WGS sequence"/>
</dbReference>
<reference evidence="5 6" key="1">
    <citation type="submission" date="2019-06" db="EMBL/GenBank/DDBJ databases">
        <authorList>
            <person name="Broberg M."/>
        </authorList>
    </citation>
    <scope>NUCLEOTIDE SEQUENCE [LARGE SCALE GENOMIC DNA]</scope>
</reference>
<dbReference type="InterPro" id="IPR036864">
    <property type="entry name" value="Zn2-C6_fun-type_DNA-bd_sf"/>
</dbReference>
<dbReference type="PROSITE" id="PS00463">
    <property type="entry name" value="ZN2_CY6_FUNGAL_1"/>
    <property type="match status" value="1"/>
</dbReference>
<protein>
    <recommendedName>
        <fullName evidence="4">Zn(2)-C6 fungal-type domain-containing protein</fullName>
    </recommendedName>
</protein>
<keyword evidence="2" id="KW-0539">Nucleus</keyword>
<dbReference type="Gene3D" id="4.10.240.10">
    <property type="entry name" value="Zn(2)-C6 fungal-type DNA-binding domain"/>
    <property type="match status" value="1"/>
</dbReference>
<evidence type="ECO:0000256" key="1">
    <source>
        <dbReference type="ARBA" id="ARBA00004123"/>
    </source>
</evidence>
<dbReference type="PROSITE" id="PS50048">
    <property type="entry name" value="ZN2_CY6_FUNGAL_2"/>
    <property type="match status" value="1"/>
</dbReference>
<evidence type="ECO:0000256" key="2">
    <source>
        <dbReference type="ARBA" id="ARBA00023242"/>
    </source>
</evidence>
<organism evidence="5 6">
    <name type="scientific">Bionectria ochroleuca</name>
    <name type="common">Gliocladium roseum</name>
    <dbReference type="NCBI Taxonomy" id="29856"/>
    <lineage>
        <taxon>Eukaryota</taxon>
        <taxon>Fungi</taxon>
        <taxon>Dikarya</taxon>
        <taxon>Ascomycota</taxon>
        <taxon>Pezizomycotina</taxon>
        <taxon>Sordariomycetes</taxon>
        <taxon>Hypocreomycetidae</taxon>
        <taxon>Hypocreales</taxon>
        <taxon>Bionectriaceae</taxon>
        <taxon>Clonostachys</taxon>
    </lineage>
</organism>
<comment type="caution">
    <text evidence="5">The sequence shown here is derived from an EMBL/GenBank/DDBJ whole genome shotgun (WGS) entry which is preliminary data.</text>
</comment>
<dbReference type="InterPro" id="IPR001138">
    <property type="entry name" value="Zn2Cys6_DnaBD"/>
</dbReference>
<evidence type="ECO:0000313" key="6">
    <source>
        <dbReference type="Proteomes" id="UP000766486"/>
    </source>
</evidence>
<dbReference type="InterPro" id="IPR050613">
    <property type="entry name" value="Sec_Metabolite_Reg"/>
</dbReference>
<proteinExistence type="predicted"/>
<keyword evidence="6" id="KW-1185">Reference proteome</keyword>
<feature type="region of interest" description="Disordered" evidence="3">
    <location>
        <begin position="55"/>
        <end position="77"/>
    </location>
</feature>
<evidence type="ECO:0000256" key="3">
    <source>
        <dbReference type="SAM" id="MobiDB-lite"/>
    </source>
</evidence>
<evidence type="ECO:0000313" key="5">
    <source>
        <dbReference type="EMBL" id="VUC29055.1"/>
    </source>
</evidence>
<accession>A0ABY6UFN4</accession>
<dbReference type="SUPFAM" id="SSF57701">
    <property type="entry name" value="Zn2/Cys6 DNA-binding domain"/>
    <property type="match status" value="1"/>
</dbReference>
<comment type="subcellular location">
    <subcellularLocation>
        <location evidence="1">Nucleus</location>
    </subcellularLocation>
</comment>
<name>A0ABY6UFN4_BIOOC</name>
<dbReference type="Pfam" id="PF00172">
    <property type="entry name" value="Zn_clus"/>
    <property type="match status" value="1"/>
</dbReference>
<feature type="domain" description="Zn(2)-C6 fungal-type" evidence="4">
    <location>
        <begin position="14"/>
        <end position="46"/>
    </location>
</feature>